<dbReference type="KEGG" id="lamb:KBB96_10700"/>
<evidence type="ECO:0000313" key="2">
    <source>
        <dbReference type="EMBL" id="QUE49340.1"/>
    </source>
</evidence>
<feature type="chain" id="PRO_5037792132" evidence="1">
    <location>
        <begin position="22"/>
        <end position="221"/>
    </location>
</feature>
<protein>
    <submittedName>
        <fullName evidence="2">Uncharacterized protein</fullName>
    </submittedName>
</protein>
<sequence>MIHPRPLFFLMAAMLASPAHGGDARLLAWDESVAARKLAWVSGDKDVPIKDLHPLRRSHAYPGNAPGTPLVIRALDRTAKEGEPPVTLSCSVPVAMERPLILLVPDEAAPSGLKALVIDDSEAGFAWGTIRFLNVTPEELYVLCDKKAVQVPKGLKPVDVRPGGGQRNIGIRIDFAKQSGVPVYTSLWEYRDDTRSLVFVTPSGDEKRLGEVGIKVIPESK</sequence>
<name>A0A975G5S1_9BACT</name>
<dbReference type="EMBL" id="CP073100">
    <property type="protein sequence ID" value="QUE49340.1"/>
    <property type="molecule type" value="Genomic_DNA"/>
</dbReference>
<organism evidence="2 3">
    <name type="scientific">Luteolibacter ambystomatis</name>
    <dbReference type="NCBI Taxonomy" id="2824561"/>
    <lineage>
        <taxon>Bacteria</taxon>
        <taxon>Pseudomonadati</taxon>
        <taxon>Verrucomicrobiota</taxon>
        <taxon>Verrucomicrobiia</taxon>
        <taxon>Verrucomicrobiales</taxon>
        <taxon>Verrucomicrobiaceae</taxon>
        <taxon>Luteolibacter</taxon>
    </lineage>
</organism>
<keyword evidence="3" id="KW-1185">Reference proteome</keyword>
<evidence type="ECO:0000256" key="1">
    <source>
        <dbReference type="SAM" id="SignalP"/>
    </source>
</evidence>
<dbReference type="AlphaFoldDB" id="A0A975G5S1"/>
<gene>
    <name evidence="2" type="ORF">KBB96_10700</name>
</gene>
<proteinExistence type="predicted"/>
<keyword evidence="1" id="KW-0732">Signal</keyword>
<accession>A0A975G5S1</accession>
<evidence type="ECO:0000313" key="3">
    <source>
        <dbReference type="Proteomes" id="UP000676169"/>
    </source>
</evidence>
<dbReference type="RefSeq" id="WP_211629401.1">
    <property type="nucleotide sequence ID" value="NZ_CP073100.1"/>
</dbReference>
<dbReference type="Proteomes" id="UP000676169">
    <property type="component" value="Chromosome"/>
</dbReference>
<feature type="signal peptide" evidence="1">
    <location>
        <begin position="1"/>
        <end position="21"/>
    </location>
</feature>
<reference evidence="2" key="1">
    <citation type="submission" date="2021-04" db="EMBL/GenBank/DDBJ databases">
        <title>Luteolibacter sp. 32A isolated from the skin of an Anderson's salamander (Ambystoma andersonii).</title>
        <authorList>
            <person name="Spergser J."/>
            <person name="Busse H.-J."/>
        </authorList>
    </citation>
    <scope>NUCLEOTIDE SEQUENCE</scope>
    <source>
        <strain evidence="2">32A</strain>
    </source>
</reference>